<evidence type="ECO:0000313" key="10">
    <source>
        <dbReference type="EMBL" id="MXP30902.1"/>
    </source>
</evidence>
<evidence type="ECO:0000259" key="9">
    <source>
        <dbReference type="Pfam" id="PF01551"/>
    </source>
</evidence>
<dbReference type="AlphaFoldDB" id="A0A845AS03"/>
<sequence>MTRYALPFLSVAFVAAGVGLAMHTAGVMAQSATGLEDPNDIRASMARAQAQAAEAASRGAELEQAARLATQEAEKTAQEAAALAARIQESEAKIGAAEARIGLIESQRQQLVRRLAERREPLVRLTGALQKFARRPLGLSILRPGSLRETVYLRAMLETTIPQVRARTAALRAEIDRGRALEGEARQAVAALNDQQEELGQRRQRLAAVETRQRIESRQRSGDAARETERALALAEEARDLGGLIDRLGEAGSLRDELAALPGPILRPNVPAQARVAAVAPTTSETPTSGAGLAPVGLQLPVTGQTLLGFGSISDGGVRNEGVTLSPRAGAQVIAPAAGRVAFAGPYRGFGRIVIIEHGAGWTSLITGLARTDVDVGEELVGGGPLGVAGVDQPEVTLELRRAGEPVNPLDFIG</sequence>
<keyword evidence="12" id="KW-1185">Reference proteome</keyword>
<dbReference type="GO" id="GO:0046872">
    <property type="term" value="F:metal ion binding"/>
    <property type="evidence" value="ECO:0007669"/>
    <property type="project" value="UniProtKB-KW"/>
</dbReference>
<feature type="domain" description="M23ase beta-sheet core" evidence="9">
    <location>
        <begin position="320"/>
        <end position="409"/>
    </location>
</feature>
<evidence type="ECO:0000256" key="3">
    <source>
        <dbReference type="ARBA" id="ARBA00022723"/>
    </source>
</evidence>
<evidence type="ECO:0000256" key="2">
    <source>
        <dbReference type="ARBA" id="ARBA00022670"/>
    </source>
</evidence>
<dbReference type="Pfam" id="PF01551">
    <property type="entry name" value="Peptidase_M23"/>
    <property type="match status" value="1"/>
</dbReference>
<dbReference type="InterPro" id="IPR016047">
    <property type="entry name" value="M23ase_b-sheet_dom"/>
</dbReference>
<reference evidence="11 12" key="1">
    <citation type="submission" date="2019-12" db="EMBL/GenBank/DDBJ databases">
        <title>Genomic-based taxomic classification of the family Erythrobacteraceae.</title>
        <authorList>
            <person name="Xu L."/>
        </authorList>
    </citation>
    <scope>NUCLEOTIDE SEQUENCE [LARGE SCALE GENOMIC DNA]</scope>
    <source>
        <strain evidence="11 12">JCM 16677</strain>
    </source>
</reference>
<dbReference type="Proteomes" id="UP000446786">
    <property type="component" value="Unassembled WGS sequence"/>
</dbReference>
<dbReference type="InterPro" id="IPR011055">
    <property type="entry name" value="Dup_hybrid_motif"/>
</dbReference>
<feature type="signal peptide" evidence="8">
    <location>
        <begin position="1"/>
        <end position="29"/>
    </location>
</feature>
<protein>
    <submittedName>
        <fullName evidence="11">Peptidoglycan DD-metalloendopeptidase family protein</fullName>
    </submittedName>
</protein>
<proteinExistence type="predicted"/>
<keyword evidence="3" id="KW-0479">Metal-binding</keyword>
<dbReference type="GO" id="GO:0006508">
    <property type="term" value="P:proteolysis"/>
    <property type="evidence" value="ECO:0007669"/>
    <property type="project" value="UniProtKB-KW"/>
</dbReference>
<dbReference type="RefSeq" id="WP_160778400.1">
    <property type="nucleotide sequence ID" value="NZ_BAAAZF010000001.1"/>
</dbReference>
<organism evidence="11 12">
    <name type="scientific">Parerythrobacter jejuensis</name>
    <dbReference type="NCBI Taxonomy" id="795812"/>
    <lineage>
        <taxon>Bacteria</taxon>
        <taxon>Pseudomonadati</taxon>
        <taxon>Pseudomonadota</taxon>
        <taxon>Alphaproteobacteria</taxon>
        <taxon>Sphingomonadales</taxon>
        <taxon>Erythrobacteraceae</taxon>
        <taxon>Parerythrobacter</taxon>
    </lineage>
</organism>
<keyword evidence="5" id="KW-0862">Zinc</keyword>
<evidence type="ECO:0000313" key="12">
    <source>
        <dbReference type="Proteomes" id="UP000446786"/>
    </source>
</evidence>
<keyword evidence="2" id="KW-0645">Protease</keyword>
<evidence type="ECO:0000256" key="5">
    <source>
        <dbReference type="ARBA" id="ARBA00022833"/>
    </source>
</evidence>
<keyword evidence="4" id="KW-0378">Hydrolase</keyword>
<evidence type="ECO:0000256" key="7">
    <source>
        <dbReference type="SAM" id="Coils"/>
    </source>
</evidence>
<evidence type="ECO:0000313" key="11">
    <source>
        <dbReference type="EMBL" id="MXP33662.1"/>
    </source>
</evidence>
<dbReference type="SUPFAM" id="SSF51261">
    <property type="entry name" value="Duplicated hybrid motif"/>
    <property type="match status" value="1"/>
</dbReference>
<keyword evidence="6" id="KW-0482">Metalloprotease</keyword>
<comment type="caution">
    <text evidence="11">The sequence shown here is derived from an EMBL/GenBank/DDBJ whole genome shotgun (WGS) entry which is preliminary data.</text>
</comment>
<name>A0A845AS03_9SPHN</name>
<dbReference type="PANTHER" id="PTHR21666">
    <property type="entry name" value="PEPTIDASE-RELATED"/>
    <property type="match status" value="1"/>
</dbReference>
<feature type="chain" id="PRO_5044663597" evidence="8">
    <location>
        <begin position="30"/>
        <end position="414"/>
    </location>
</feature>
<dbReference type="GO" id="GO:0004222">
    <property type="term" value="F:metalloendopeptidase activity"/>
    <property type="evidence" value="ECO:0007669"/>
    <property type="project" value="TreeGrafter"/>
</dbReference>
<dbReference type="CDD" id="cd12797">
    <property type="entry name" value="M23_peptidase"/>
    <property type="match status" value="1"/>
</dbReference>
<evidence type="ECO:0000256" key="1">
    <source>
        <dbReference type="ARBA" id="ARBA00001947"/>
    </source>
</evidence>
<keyword evidence="8" id="KW-0732">Signal</keyword>
<accession>A0A845AS03</accession>
<dbReference type="OrthoDB" id="9809144at2"/>
<feature type="coiled-coil region" evidence="7">
    <location>
        <begin position="45"/>
        <end position="100"/>
    </location>
</feature>
<comment type="cofactor">
    <cofactor evidence="1">
        <name>Zn(2+)</name>
        <dbReference type="ChEBI" id="CHEBI:29105"/>
    </cofactor>
</comment>
<dbReference type="Gene3D" id="2.70.70.10">
    <property type="entry name" value="Glucose Permease (Domain IIA)"/>
    <property type="match status" value="1"/>
</dbReference>
<dbReference type="InterPro" id="IPR050570">
    <property type="entry name" value="Cell_wall_metabolism_enzyme"/>
</dbReference>
<dbReference type="EMBL" id="WTYE01000001">
    <property type="protein sequence ID" value="MXP33662.1"/>
    <property type="molecule type" value="Genomic_DNA"/>
</dbReference>
<dbReference type="PANTHER" id="PTHR21666:SF288">
    <property type="entry name" value="CELL DIVISION PROTEIN YTFB"/>
    <property type="match status" value="1"/>
</dbReference>
<evidence type="ECO:0000256" key="6">
    <source>
        <dbReference type="ARBA" id="ARBA00023049"/>
    </source>
</evidence>
<keyword evidence="7" id="KW-0175">Coiled coil</keyword>
<gene>
    <name evidence="10" type="ORF">GRI94_03585</name>
    <name evidence="11" type="ORF">GRI94_17675</name>
</gene>
<evidence type="ECO:0000256" key="4">
    <source>
        <dbReference type="ARBA" id="ARBA00022801"/>
    </source>
</evidence>
<dbReference type="EMBL" id="WTYE01000001">
    <property type="protein sequence ID" value="MXP30902.1"/>
    <property type="molecule type" value="Genomic_DNA"/>
</dbReference>
<evidence type="ECO:0000256" key="8">
    <source>
        <dbReference type="SAM" id="SignalP"/>
    </source>
</evidence>